<dbReference type="NCBIfam" id="NF004320">
    <property type="entry name" value="PRK05715.1-2"/>
    <property type="match status" value="1"/>
</dbReference>
<comment type="catalytic activity">
    <reaction evidence="7">
        <text>a quinone + NADH + 5 H(+)(in) = a quinol + NAD(+) + 4 H(+)(out)</text>
        <dbReference type="Rhea" id="RHEA:57888"/>
        <dbReference type="ChEBI" id="CHEBI:15378"/>
        <dbReference type="ChEBI" id="CHEBI:24646"/>
        <dbReference type="ChEBI" id="CHEBI:57540"/>
        <dbReference type="ChEBI" id="CHEBI:57945"/>
        <dbReference type="ChEBI" id="CHEBI:132124"/>
    </reaction>
</comment>
<comment type="similarity">
    <text evidence="2 7">Belongs to the complex I subunit 4L family.</text>
</comment>
<keyword evidence="7" id="KW-1003">Cell membrane</keyword>
<evidence type="ECO:0000256" key="5">
    <source>
        <dbReference type="ARBA" id="ARBA00022989"/>
    </source>
</evidence>
<comment type="function">
    <text evidence="7">NDH-1 shuttles electrons from NADH, via FMN and iron-sulfur (Fe-S) centers, to quinones in the respiratory chain. The immediate electron acceptor for the enzyme in this species is believed to be a menaquinone. Couples the redox reaction to proton translocation (for every two electrons transferred, four hydrogen ions are translocated across the cytoplasmic membrane), and thus conserves the redox energy in a proton gradient.</text>
</comment>
<keyword evidence="7" id="KW-1278">Translocase</keyword>
<keyword evidence="9" id="KW-1185">Reference proteome</keyword>
<name>A0ABU4VGS7_9ACTN</name>
<feature type="transmembrane region" description="Helical" evidence="7">
    <location>
        <begin position="6"/>
        <end position="22"/>
    </location>
</feature>
<dbReference type="Proteomes" id="UP001277761">
    <property type="component" value="Unassembled WGS sequence"/>
</dbReference>
<dbReference type="HAMAP" id="MF_01456">
    <property type="entry name" value="NDH1_NuoK"/>
    <property type="match status" value="1"/>
</dbReference>
<dbReference type="PANTHER" id="PTHR11434">
    <property type="entry name" value="NADH-UBIQUINONE OXIDOREDUCTASE SUBUNIT ND4L"/>
    <property type="match status" value="1"/>
</dbReference>
<dbReference type="PANTHER" id="PTHR11434:SF16">
    <property type="entry name" value="NADH-UBIQUINONE OXIDOREDUCTASE CHAIN 4L"/>
    <property type="match status" value="1"/>
</dbReference>
<dbReference type="EMBL" id="JAXAVX010000002">
    <property type="protein sequence ID" value="MDX8151027.1"/>
    <property type="molecule type" value="Genomic_DNA"/>
</dbReference>
<protein>
    <recommendedName>
        <fullName evidence="7">NADH-quinone oxidoreductase subunit K</fullName>
        <ecNumber evidence="7">7.1.1.-</ecNumber>
    </recommendedName>
    <alternativeName>
        <fullName evidence="7">NADH dehydrogenase I subunit K</fullName>
    </alternativeName>
    <alternativeName>
        <fullName evidence="7">NDH-1 subunit K</fullName>
    </alternativeName>
</protein>
<evidence type="ECO:0000313" key="9">
    <source>
        <dbReference type="Proteomes" id="UP001277761"/>
    </source>
</evidence>
<keyword evidence="5 7" id="KW-1133">Transmembrane helix</keyword>
<evidence type="ECO:0000256" key="4">
    <source>
        <dbReference type="ARBA" id="ARBA00022692"/>
    </source>
</evidence>
<dbReference type="InterPro" id="IPR001133">
    <property type="entry name" value="NADH_UbQ_OxRdtase_chain4L/K"/>
</dbReference>
<sequence length="99" mass="10379">MDIGWYLAVSAIVFAIGAAGVITRRNPLLVLLCLELMLGASSLALLAFAKMHGNLDGHVFALVVIVVAAAEVAVGLGIVVALYRNKVAVDVDELRELHG</sequence>
<organism evidence="8 9">
    <name type="scientific">Patulibacter brassicae</name>
    <dbReference type="NCBI Taxonomy" id="1705717"/>
    <lineage>
        <taxon>Bacteria</taxon>
        <taxon>Bacillati</taxon>
        <taxon>Actinomycetota</taxon>
        <taxon>Thermoleophilia</taxon>
        <taxon>Solirubrobacterales</taxon>
        <taxon>Patulibacteraceae</taxon>
        <taxon>Patulibacter</taxon>
    </lineage>
</organism>
<proteinExistence type="inferred from homology"/>
<dbReference type="EC" id="7.1.1.-" evidence="7"/>
<keyword evidence="7" id="KW-0520">NAD</keyword>
<keyword evidence="8" id="KW-0560">Oxidoreductase</keyword>
<evidence type="ECO:0000256" key="3">
    <source>
        <dbReference type="ARBA" id="ARBA00022448"/>
    </source>
</evidence>
<accession>A0ABU4VGS7</accession>
<comment type="subunit">
    <text evidence="7">NDH-1 is composed of 14 different subunits. Subunits NuoA, H, J, K, L, M, N constitute the membrane sector of the complex.</text>
</comment>
<evidence type="ECO:0000256" key="6">
    <source>
        <dbReference type="ARBA" id="ARBA00023136"/>
    </source>
</evidence>
<dbReference type="InterPro" id="IPR039428">
    <property type="entry name" value="NUOK/Mnh_C1-like"/>
</dbReference>
<comment type="subcellular location">
    <subcellularLocation>
        <location evidence="7">Cell membrane</location>
        <topology evidence="7">Multi-pass membrane protein</topology>
    </subcellularLocation>
    <subcellularLocation>
        <location evidence="1">Membrane</location>
        <topology evidence="1">Multi-pass membrane protein</topology>
    </subcellularLocation>
</comment>
<evidence type="ECO:0000256" key="7">
    <source>
        <dbReference type="HAMAP-Rule" id="MF_01456"/>
    </source>
</evidence>
<comment type="caution">
    <text evidence="8">The sequence shown here is derived from an EMBL/GenBank/DDBJ whole genome shotgun (WGS) entry which is preliminary data.</text>
</comment>
<keyword evidence="7" id="KW-0874">Quinone</keyword>
<evidence type="ECO:0000256" key="2">
    <source>
        <dbReference type="ARBA" id="ARBA00010519"/>
    </source>
</evidence>
<reference evidence="8 9" key="1">
    <citation type="submission" date="2023-11" db="EMBL/GenBank/DDBJ databases">
        <authorList>
            <person name="Xu M."/>
            <person name="Jiang T."/>
        </authorList>
    </citation>
    <scope>NUCLEOTIDE SEQUENCE [LARGE SCALE GENOMIC DNA]</scope>
    <source>
        <strain evidence="8 9">SD</strain>
    </source>
</reference>
<dbReference type="GO" id="GO:0050136">
    <property type="term" value="F:NADH dehydrogenase (quinone) (non-electrogenic) activity"/>
    <property type="evidence" value="ECO:0007669"/>
    <property type="project" value="UniProtKB-EC"/>
</dbReference>
<dbReference type="Gene3D" id="1.10.287.3510">
    <property type="match status" value="1"/>
</dbReference>
<dbReference type="RefSeq" id="WP_319953180.1">
    <property type="nucleotide sequence ID" value="NZ_JAXAVX010000002.1"/>
</dbReference>
<gene>
    <name evidence="7 8" type="primary">nuoK</name>
    <name evidence="8" type="ORF">SK069_05445</name>
</gene>
<keyword evidence="3 7" id="KW-0813">Transport</keyword>
<keyword evidence="4 7" id="KW-0812">Transmembrane</keyword>
<feature type="transmembrane region" description="Helical" evidence="7">
    <location>
        <begin position="60"/>
        <end position="83"/>
    </location>
</feature>
<evidence type="ECO:0000313" key="8">
    <source>
        <dbReference type="EMBL" id="MDX8151027.1"/>
    </source>
</evidence>
<evidence type="ECO:0000256" key="1">
    <source>
        <dbReference type="ARBA" id="ARBA00004141"/>
    </source>
</evidence>
<keyword evidence="6 7" id="KW-0472">Membrane</keyword>
<dbReference type="Pfam" id="PF00420">
    <property type="entry name" value="Oxidored_q2"/>
    <property type="match status" value="1"/>
</dbReference>
<feature type="transmembrane region" description="Helical" evidence="7">
    <location>
        <begin position="29"/>
        <end position="48"/>
    </location>
</feature>